<accession>A0A481YQI9</accession>
<protein>
    <submittedName>
        <fullName evidence="1">Uncharacterized protein</fullName>
    </submittedName>
</protein>
<sequence length="160" mass="18411">MNRLKMPEMMATHELTESEIMRKSRDLYRKETKIKVLVSDNLIKINVPRQTSRVTIKIPMDSIKFKDGPKLDFSKFGIKIRTPISILMYHNSDFLRVIPLCLSVISNVMICDIDTRGYFSEKEGYIVISPRGMSSDSSFTVVDNVGVLLYINQTAHYDIN</sequence>
<name>A0A481YQI9_9VIRU</name>
<gene>
    <name evidence="1" type="ORF">LCDPAC01_01720</name>
</gene>
<organism evidence="1">
    <name type="scientific">Pithovirus LCDPAC01</name>
    <dbReference type="NCBI Taxonomy" id="2506600"/>
    <lineage>
        <taxon>Viruses</taxon>
        <taxon>Pithoviruses</taxon>
    </lineage>
</organism>
<evidence type="ECO:0000313" key="1">
    <source>
        <dbReference type="EMBL" id="QBK84691.1"/>
    </source>
</evidence>
<reference evidence="1" key="1">
    <citation type="journal article" date="2019" name="MBio">
        <title>Virus Genomes from Deep Sea Sediments Expand the Ocean Megavirome and Support Independent Origins of Viral Gigantism.</title>
        <authorList>
            <person name="Backstrom D."/>
            <person name="Yutin N."/>
            <person name="Jorgensen S.L."/>
            <person name="Dharamshi J."/>
            <person name="Homa F."/>
            <person name="Zaremba-Niedwiedzka K."/>
            <person name="Spang A."/>
            <person name="Wolf Y.I."/>
            <person name="Koonin E.V."/>
            <person name="Ettema T.J."/>
        </authorList>
    </citation>
    <scope>NUCLEOTIDE SEQUENCE</scope>
</reference>
<dbReference type="EMBL" id="MK500286">
    <property type="protein sequence ID" value="QBK84691.1"/>
    <property type="molecule type" value="Genomic_DNA"/>
</dbReference>
<proteinExistence type="predicted"/>